<dbReference type="RefSeq" id="WP_090426293.1">
    <property type="nucleotide sequence ID" value="NZ_FNJJ01000001.1"/>
</dbReference>
<feature type="binding site" evidence="12">
    <location>
        <position position="92"/>
    </location>
    <ligand>
        <name>ATP</name>
        <dbReference type="ChEBI" id="CHEBI:30616"/>
    </ligand>
</feature>
<evidence type="ECO:0000313" key="15">
    <source>
        <dbReference type="Proteomes" id="UP000199460"/>
    </source>
</evidence>
<feature type="domain" description="DAGKc" evidence="13">
    <location>
        <begin position="1"/>
        <end position="129"/>
    </location>
</feature>
<evidence type="ECO:0000259" key="13">
    <source>
        <dbReference type="PROSITE" id="PS50146"/>
    </source>
</evidence>
<evidence type="ECO:0000256" key="12">
    <source>
        <dbReference type="HAMAP-Rule" id="MF_01377"/>
    </source>
</evidence>
<dbReference type="GO" id="GO:0005886">
    <property type="term" value="C:plasma membrane"/>
    <property type="evidence" value="ECO:0007669"/>
    <property type="project" value="TreeGrafter"/>
</dbReference>
<dbReference type="SMART" id="SM00046">
    <property type="entry name" value="DAGKc"/>
    <property type="match status" value="1"/>
</dbReference>
<dbReference type="AlphaFoldDB" id="A0A1H0KEP9"/>
<feature type="binding site" evidence="12">
    <location>
        <position position="39"/>
    </location>
    <ligand>
        <name>ATP</name>
        <dbReference type="ChEBI" id="CHEBI:30616"/>
    </ligand>
</feature>
<comment type="similarity">
    <text evidence="12">Belongs to the diacylglycerol/lipid kinase family. YegS lipid kinase subfamily.</text>
</comment>
<dbReference type="Pfam" id="PF19279">
    <property type="entry name" value="YegS_C"/>
    <property type="match status" value="1"/>
</dbReference>
<dbReference type="InterPro" id="IPR016064">
    <property type="entry name" value="NAD/diacylglycerol_kinase_sf"/>
</dbReference>
<feature type="binding site" evidence="12">
    <location>
        <position position="215"/>
    </location>
    <ligand>
        <name>Mg(2+)</name>
        <dbReference type="ChEBI" id="CHEBI:18420"/>
    </ligand>
</feature>
<dbReference type="InterPro" id="IPR050187">
    <property type="entry name" value="Lipid_Phosphate_FormReg"/>
</dbReference>
<evidence type="ECO:0000313" key="14">
    <source>
        <dbReference type="EMBL" id="SDO54395.1"/>
    </source>
</evidence>
<dbReference type="Pfam" id="PF00781">
    <property type="entry name" value="DAGK_cat"/>
    <property type="match status" value="1"/>
</dbReference>
<dbReference type="NCBIfam" id="NF009602">
    <property type="entry name" value="PRK13054.1"/>
    <property type="match status" value="1"/>
</dbReference>
<dbReference type="Proteomes" id="UP000199460">
    <property type="component" value="Unassembled WGS sequence"/>
</dbReference>
<evidence type="ECO:0000256" key="5">
    <source>
        <dbReference type="ARBA" id="ARBA00022741"/>
    </source>
</evidence>
<keyword evidence="5 12" id="KW-0547">Nucleotide-binding</keyword>
<evidence type="ECO:0000256" key="11">
    <source>
        <dbReference type="ARBA" id="ARBA00023264"/>
    </source>
</evidence>
<dbReference type="EMBL" id="FNJJ01000001">
    <property type="protein sequence ID" value="SDO54395.1"/>
    <property type="molecule type" value="Genomic_DNA"/>
</dbReference>
<evidence type="ECO:0000256" key="6">
    <source>
        <dbReference type="ARBA" id="ARBA00022777"/>
    </source>
</evidence>
<gene>
    <name evidence="14" type="ORF">SAMN05216213_101272</name>
</gene>
<dbReference type="NCBIfam" id="TIGR03702">
    <property type="entry name" value="lip_kinase_YegS"/>
    <property type="match status" value="1"/>
</dbReference>
<organism evidence="14 15">
    <name type="scientific">Ectopseudomonas guguanensis</name>
    <dbReference type="NCBI Taxonomy" id="1198456"/>
    <lineage>
        <taxon>Bacteria</taxon>
        <taxon>Pseudomonadati</taxon>
        <taxon>Pseudomonadota</taxon>
        <taxon>Gammaproteobacteria</taxon>
        <taxon>Pseudomonadales</taxon>
        <taxon>Pseudomonadaceae</taxon>
        <taxon>Ectopseudomonas</taxon>
    </lineage>
</organism>
<dbReference type="GO" id="GO:0001727">
    <property type="term" value="F:lipid kinase activity"/>
    <property type="evidence" value="ECO:0007669"/>
    <property type="project" value="UniProtKB-UniRule"/>
</dbReference>
<evidence type="ECO:0000256" key="4">
    <source>
        <dbReference type="ARBA" id="ARBA00022723"/>
    </source>
</evidence>
<keyword evidence="4 12" id="KW-0479">Metal-binding</keyword>
<keyword evidence="6 12" id="KW-0418">Kinase</keyword>
<dbReference type="OrthoDB" id="142078at2"/>
<keyword evidence="1 12" id="KW-0963">Cytoplasm</keyword>
<dbReference type="Gene3D" id="2.60.200.40">
    <property type="match status" value="1"/>
</dbReference>
<dbReference type="GO" id="GO:0000287">
    <property type="term" value="F:magnesium ion binding"/>
    <property type="evidence" value="ECO:0007669"/>
    <property type="project" value="UniProtKB-UniRule"/>
</dbReference>
<dbReference type="GO" id="GO:0005737">
    <property type="term" value="C:cytoplasm"/>
    <property type="evidence" value="ECO:0007669"/>
    <property type="project" value="UniProtKB-SubCell"/>
</dbReference>
<dbReference type="GO" id="GO:0008654">
    <property type="term" value="P:phospholipid biosynthetic process"/>
    <property type="evidence" value="ECO:0007669"/>
    <property type="project" value="UniProtKB-UniRule"/>
</dbReference>
<evidence type="ECO:0000256" key="8">
    <source>
        <dbReference type="ARBA" id="ARBA00022842"/>
    </source>
</evidence>
<dbReference type="InterPro" id="IPR022433">
    <property type="entry name" value="Lip_kinase_YegS"/>
</dbReference>
<dbReference type="InterPro" id="IPR005218">
    <property type="entry name" value="Diacylglycerol/lipid_kinase"/>
</dbReference>
<keyword evidence="7 12" id="KW-0067">ATP-binding</keyword>
<keyword evidence="3 12" id="KW-0808">Transferase</keyword>
<keyword evidence="2 12" id="KW-0444">Lipid biosynthesis</keyword>
<evidence type="ECO:0000256" key="7">
    <source>
        <dbReference type="ARBA" id="ARBA00022840"/>
    </source>
</evidence>
<feature type="active site" description="Proton acceptor" evidence="12">
    <location>
        <position position="269"/>
    </location>
</feature>
<dbReference type="NCBIfam" id="TIGR00147">
    <property type="entry name" value="YegS/Rv2252/BmrU family lipid kinase"/>
    <property type="match status" value="1"/>
</dbReference>
<reference evidence="15" key="1">
    <citation type="submission" date="2016-10" db="EMBL/GenBank/DDBJ databases">
        <authorList>
            <person name="Varghese N."/>
            <person name="Submissions S."/>
        </authorList>
    </citation>
    <scope>NUCLEOTIDE SEQUENCE [LARGE SCALE GENOMIC DNA]</scope>
    <source>
        <strain evidence="15">JCM 18416</strain>
    </source>
</reference>
<dbReference type="GeneID" id="300930030"/>
<dbReference type="PROSITE" id="PS50146">
    <property type="entry name" value="DAGK"/>
    <property type="match status" value="1"/>
</dbReference>
<evidence type="ECO:0000256" key="1">
    <source>
        <dbReference type="ARBA" id="ARBA00022490"/>
    </source>
</evidence>
<feature type="binding site" evidence="12">
    <location>
        <begin position="65"/>
        <end position="71"/>
    </location>
    <ligand>
        <name>ATP</name>
        <dbReference type="ChEBI" id="CHEBI:30616"/>
    </ligand>
</feature>
<dbReference type="PANTHER" id="PTHR12358:SF106">
    <property type="entry name" value="LIPID KINASE YEGS"/>
    <property type="match status" value="1"/>
</dbReference>
<dbReference type="GO" id="GO:0005524">
    <property type="term" value="F:ATP binding"/>
    <property type="evidence" value="ECO:0007669"/>
    <property type="project" value="UniProtKB-UniRule"/>
</dbReference>
<evidence type="ECO:0000256" key="3">
    <source>
        <dbReference type="ARBA" id="ARBA00022679"/>
    </source>
</evidence>
<dbReference type="InterPro" id="IPR045540">
    <property type="entry name" value="YegS/DAGK_C"/>
</dbReference>
<keyword evidence="10 12" id="KW-0594">Phospholipid biosynthesis</keyword>
<dbReference type="InterPro" id="IPR017438">
    <property type="entry name" value="ATP-NAD_kinase_N"/>
</dbReference>
<proteinExistence type="inferred from homology"/>
<dbReference type="InterPro" id="IPR001206">
    <property type="entry name" value="Diacylglycerol_kinase_cat_dom"/>
</dbReference>
<protein>
    <recommendedName>
        <fullName evidence="12">Probable lipid kinase YegS-like</fullName>
        <ecNumber evidence="12">2.7.1.-</ecNumber>
    </recommendedName>
</protein>
<dbReference type="HAMAP" id="MF_01377">
    <property type="entry name" value="YegS"/>
    <property type="match status" value="1"/>
</dbReference>
<feature type="binding site" evidence="12">
    <location>
        <position position="213"/>
    </location>
    <ligand>
        <name>Mg(2+)</name>
        <dbReference type="ChEBI" id="CHEBI:18420"/>
    </ligand>
</feature>
<evidence type="ECO:0000256" key="2">
    <source>
        <dbReference type="ARBA" id="ARBA00022516"/>
    </source>
</evidence>
<name>A0A1H0KEP9_9GAMM</name>
<comment type="caution">
    <text evidence="12">Lacks conserved residue(s) required for the propagation of feature annotation.</text>
</comment>
<comment type="subcellular location">
    <subcellularLocation>
        <location evidence="12">Cytoplasm</location>
    </subcellularLocation>
</comment>
<keyword evidence="9 12" id="KW-0443">Lipid metabolism</keyword>
<evidence type="ECO:0000256" key="10">
    <source>
        <dbReference type="ARBA" id="ARBA00023209"/>
    </source>
</evidence>
<dbReference type="EC" id="2.7.1.-" evidence="12"/>
<comment type="cofactor">
    <cofactor evidence="12">
        <name>Mg(2+)</name>
        <dbReference type="ChEBI" id="CHEBI:18420"/>
    </cofactor>
    <cofactor evidence="12">
        <name>Ca(2+)</name>
        <dbReference type="ChEBI" id="CHEBI:29108"/>
    </cofactor>
    <text evidence="12">Binds 1 Mg(2+) ion per subunit. Ca(2+) may be able to substitute.</text>
</comment>
<dbReference type="SUPFAM" id="SSF111331">
    <property type="entry name" value="NAD kinase/diacylglycerol kinase-like"/>
    <property type="match status" value="1"/>
</dbReference>
<keyword evidence="11 12" id="KW-1208">Phospholipid metabolism</keyword>
<evidence type="ECO:0000256" key="9">
    <source>
        <dbReference type="ARBA" id="ARBA00023098"/>
    </source>
</evidence>
<comment type="function">
    <text evidence="12">Probably phosphorylates lipids; the in vivo substrate is unknown.</text>
</comment>
<keyword evidence="8 12" id="KW-0460">Magnesium</keyword>
<accession>A0A1H0KEP9</accession>
<sequence>MRERKAWLILHGKQALNEEVRAAVHGLRERGWDLAVRLTWEGGDAERLVHEGLAAGYPTLIAGGGDGTLRDVVEALVRARSDASLALLPLGTANDFAHAAGVPLTPAAALALLEVEPVAVDVGMAGERAFLNMATGGFGSNVTANTSEDLKKVLGGAAYLLTGLSRFSEVRAAAGRFHGPDFEWQGEFLALGIGNGRQAGGGHLLCPDATVDDGLLDVSIVPAAQDVVSTLGTLLTGGMHGLQSVAVSARLPWLEVEALEGLDLNLDGEPTQSSRLRFETRPAALRLHLPPRCALLGRAG</sequence>
<dbReference type="PANTHER" id="PTHR12358">
    <property type="entry name" value="SPHINGOSINE KINASE"/>
    <property type="match status" value="1"/>
</dbReference>
<dbReference type="Gene3D" id="3.40.50.10330">
    <property type="entry name" value="Probable inorganic polyphosphate/atp-NAD kinase, domain 1"/>
    <property type="match status" value="1"/>
</dbReference>
<keyword evidence="15" id="KW-1185">Reference proteome</keyword>